<organism evidence="2 3">
    <name type="scientific">Trifolium medium</name>
    <dbReference type="NCBI Taxonomy" id="97028"/>
    <lineage>
        <taxon>Eukaryota</taxon>
        <taxon>Viridiplantae</taxon>
        <taxon>Streptophyta</taxon>
        <taxon>Embryophyta</taxon>
        <taxon>Tracheophyta</taxon>
        <taxon>Spermatophyta</taxon>
        <taxon>Magnoliopsida</taxon>
        <taxon>eudicotyledons</taxon>
        <taxon>Gunneridae</taxon>
        <taxon>Pentapetalae</taxon>
        <taxon>rosids</taxon>
        <taxon>fabids</taxon>
        <taxon>Fabales</taxon>
        <taxon>Fabaceae</taxon>
        <taxon>Papilionoideae</taxon>
        <taxon>50 kb inversion clade</taxon>
        <taxon>NPAAA clade</taxon>
        <taxon>Hologalegina</taxon>
        <taxon>IRL clade</taxon>
        <taxon>Trifolieae</taxon>
        <taxon>Trifolium</taxon>
    </lineage>
</organism>
<dbReference type="Proteomes" id="UP000265520">
    <property type="component" value="Unassembled WGS sequence"/>
</dbReference>
<keyword evidence="1" id="KW-1133">Transmembrane helix</keyword>
<keyword evidence="3" id="KW-1185">Reference proteome</keyword>
<protein>
    <submittedName>
        <fullName evidence="2">Uncharacterized protein</fullName>
    </submittedName>
</protein>
<comment type="caution">
    <text evidence="2">The sequence shown here is derived from an EMBL/GenBank/DDBJ whole genome shotgun (WGS) entry which is preliminary data.</text>
</comment>
<name>A0A392RBD4_9FABA</name>
<reference evidence="2 3" key="1">
    <citation type="journal article" date="2018" name="Front. Plant Sci.">
        <title>Red Clover (Trifolium pratense) and Zigzag Clover (T. medium) - A Picture of Genomic Similarities and Differences.</title>
        <authorList>
            <person name="Dluhosova J."/>
            <person name="Istvanek J."/>
            <person name="Nedelnik J."/>
            <person name="Repkova J."/>
        </authorList>
    </citation>
    <scope>NUCLEOTIDE SEQUENCE [LARGE SCALE GENOMIC DNA]</scope>
    <source>
        <strain evidence="3">cv. 10/8</strain>
        <tissue evidence="2">Leaf</tissue>
    </source>
</reference>
<sequence>VAFEGSSGNSPLMMKSLIRSIQFFVPVVVVTAYMAALAFPLCWAALAFLV</sequence>
<evidence type="ECO:0000256" key="1">
    <source>
        <dbReference type="SAM" id="Phobius"/>
    </source>
</evidence>
<keyword evidence="1" id="KW-0812">Transmembrane</keyword>
<proteinExistence type="predicted"/>
<feature type="non-terminal residue" evidence="2">
    <location>
        <position position="1"/>
    </location>
</feature>
<dbReference type="EMBL" id="LXQA010205483">
    <property type="protein sequence ID" value="MCI33569.1"/>
    <property type="molecule type" value="Genomic_DNA"/>
</dbReference>
<keyword evidence="1" id="KW-0472">Membrane</keyword>
<dbReference type="AlphaFoldDB" id="A0A392RBD4"/>
<evidence type="ECO:0000313" key="3">
    <source>
        <dbReference type="Proteomes" id="UP000265520"/>
    </source>
</evidence>
<feature type="transmembrane region" description="Helical" evidence="1">
    <location>
        <begin position="23"/>
        <end position="49"/>
    </location>
</feature>
<evidence type="ECO:0000313" key="2">
    <source>
        <dbReference type="EMBL" id="MCI33569.1"/>
    </source>
</evidence>
<accession>A0A392RBD4</accession>